<protein>
    <submittedName>
        <fullName evidence="1">Uncharacterized protein</fullName>
    </submittedName>
</protein>
<organism evidence="1 2">
    <name type="scientific">Parathielavia appendiculata</name>
    <dbReference type="NCBI Taxonomy" id="2587402"/>
    <lineage>
        <taxon>Eukaryota</taxon>
        <taxon>Fungi</taxon>
        <taxon>Dikarya</taxon>
        <taxon>Ascomycota</taxon>
        <taxon>Pezizomycotina</taxon>
        <taxon>Sordariomycetes</taxon>
        <taxon>Sordariomycetidae</taxon>
        <taxon>Sordariales</taxon>
        <taxon>Chaetomiaceae</taxon>
        <taxon>Parathielavia</taxon>
    </lineage>
</organism>
<accession>A0AAN6TSI9</accession>
<comment type="caution">
    <text evidence="1">The sequence shown here is derived from an EMBL/GenBank/DDBJ whole genome shotgun (WGS) entry which is preliminary data.</text>
</comment>
<gene>
    <name evidence="1" type="ORF">N657DRAFT_636944</name>
</gene>
<dbReference type="GeneID" id="87828242"/>
<evidence type="ECO:0000313" key="2">
    <source>
        <dbReference type="Proteomes" id="UP001302602"/>
    </source>
</evidence>
<reference evidence="1" key="2">
    <citation type="submission" date="2023-05" db="EMBL/GenBank/DDBJ databases">
        <authorList>
            <consortium name="Lawrence Berkeley National Laboratory"/>
            <person name="Steindorff A."/>
            <person name="Hensen N."/>
            <person name="Bonometti L."/>
            <person name="Westerberg I."/>
            <person name="Brannstrom I.O."/>
            <person name="Guillou S."/>
            <person name="Cros-Aarteil S."/>
            <person name="Calhoun S."/>
            <person name="Haridas S."/>
            <person name="Kuo A."/>
            <person name="Mondo S."/>
            <person name="Pangilinan J."/>
            <person name="Riley R."/>
            <person name="Labutti K."/>
            <person name="Andreopoulos B."/>
            <person name="Lipzen A."/>
            <person name="Chen C."/>
            <person name="Yanf M."/>
            <person name="Daum C."/>
            <person name="Ng V."/>
            <person name="Clum A."/>
            <person name="Ohm R."/>
            <person name="Martin F."/>
            <person name="Silar P."/>
            <person name="Natvig D."/>
            <person name="Lalanne C."/>
            <person name="Gautier V."/>
            <person name="Ament-Velasquez S.L."/>
            <person name="Kruys A."/>
            <person name="Hutchinson M.I."/>
            <person name="Powell A.J."/>
            <person name="Barry K."/>
            <person name="Miller A.N."/>
            <person name="Grigoriev I.V."/>
            <person name="Debuchy R."/>
            <person name="Gladieux P."/>
            <person name="Thoren M.H."/>
            <person name="Johannesson H."/>
        </authorList>
    </citation>
    <scope>NUCLEOTIDE SEQUENCE</scope>
    <source>
        <strain evidence="1">CBS 731.68</strain>
    </source>
</reference>
<reference evidence="1" key="1">
    <citation type="journal article" date="2023" name="Mol. Phylogenet. Evol.">
        <title>Genome-scale phylogeny and comparative genomics of the fungal order Sordariales.</title>
        <authorList>
            <person name="Hensen N."/>
            <person name="Bonometti L."/>
            <person name="Westerberg I."/>
            <person name="Brannstrom I.O."/>
            <person name="Guillou S."/>
            <person name="Cros-Aarteil S."/>
            <person name="Calhoun S."/>
            <person name="Haridas S."/>
            <person name="Kuo A."/>
            <person name="Mondo S."/>
            <person name="Pangilinan J."/>
            <person name="Riley R."/>
            <person name="LaButti K."/>
            <person name="Andreopoulos B."/>
            <person name="Lipzen A."/>
            <person name="Chen C."/>
            <person name="Yan M."/>
            <person name="Daum C."/>
            <person name="Ng V."/>
            <person name="Clum A."/>
            <person name="Steindorff A."/>
            <person name="Ohm R.A."/>
            <person name="Martin F."/>
            <person name="Silar P."/>
            <person name="Natvig D.O."/>
            <person name="Lalanne C."/>
            <person name="Gautier V."/>
            <person name="Ament-Velasquez S.L."/>
            <person name="Kruys A."/>
            <person name="Hutchinson M.I."/>
            <person name="Powell A.J."/>
            <person name="Barry K."/>
            <person name="Miller A.N."/>
            <person name="Grigoriev I.V."/>
            <person name="Debuchy R."/>
            <person name="Gladieux P."/>
            <person name="Hiltunen Thoren M."/>
            <person name="Johannesson H."/>
        </authorList>
    </citation>
    <scope>NUCLEOTIDE SEQUENCE</scope>
    <source>
        <strain evidence="1">CBS 731.68</strain>
    </source>
</reference>
<dbReference type="EMBL" id="MU853243">
    <property type="protein sequence ID" value="KAK4119892.1"/>
    <property type="molecule type" value="Genomic_DNA"/>
</dbReference>
<evidence type="ECO:0000313" key="1">
    <source>
        <dbReference type="EMBL" id="KAK4119892.1"/>
    </source>
</evidence>
<name>A0AAN6TSI9_9PEZI</name>
<sequence>MTTKQVVARLGGVFPLDDALLVALPPRRTESSKVIHSVKRDFIPTLIGFGKFGTATMGQDQDCAAAPEAMIHNLYDDIQRGRIDPGNPYFPYALAVLRDESSQRMLKPIAQSMVDQIMEAGQLTHTWQTKGSLNVGGMESLRERAFNVLDGARRGRLWITGIADQVLRRTAVPIRHLVMIQGFQRNA</sequence>
<keyword evidence="2" id="KW-1185">Reference proteome</keyword>
<proteinExistence type="predicted"/>
<dbReference type="AlphaFoldDB" id="A0AAN6TSI9"/>
<dbReference type="Proteomes" id="UP001302602">
    <property type="component" value="Unassembled WGS sequence"/>
</dbReference>
<dbReference type="RefSeq" id="XP_062643665.1">
    <property type="nucleotide sequence ID" value="XM_062791473.1"/>
</dbReference>